<dbReference type="EMBL" id="CM003604">
    <property type="protein sequence ID" value="KYP73924.1"/>
    <property type="molecule type" value="Genomic_DNA"/>
</dbReference>
<organism evidence="1 2">
    <name type="scientific">Cajanus cajan</name>
    <name type="common">Pigeon pea</name>
    <name type="synonym">Cajanus indicus</name>
    <dbReference type="NCBI Taxonomy" id="3821"/>
    <lineage>
        <taxon>Eukaryota</taxon>
        <taxon>Viridiplantae</taxon>
        <taxon>Streptophyta</taxon>
        <taxon>Embryophyta</taxon>
        <taxon>Tracheophyta</taxon>
        <taxon>Spermatophyta</taxon>
        <taxon>Magnoliopsida</taxon>
        <taxon>eudicotyledons</taxon>
        <taxon>Gunneridae</taxon>
        <taxon>Pentapetalae</taxon>
        <taxon>rosids</taxon>
        <taxon>fabids</taxon>
        <taxon>Fabales</taxon>
        <taxon>Fabaceae</taxon>
        <taxon>Papilionoideae</taxon>
        <taxon>50 kb inversion clade</taxon>
        <taxon>NPAAA clade</taxon>
        <taxon>indigoferoid/millettioid clade</taxon>
        <taxon>Phaseoleae</taxon>
        <taxon>Cajanus</taxon>
    </lineage>
</organism>
<sequence length="175" mass="20251">MLTAKLVKTPLASRCKLISDETTEASDPGLYRNVVGALQYITITHPNIAYTINKLYQFMHRPLEEHWKTTKRVLRYLKGTLDYGLHFKASQPLDIMGYSDSNWATDLTNMRSTTCYCLYLGSNIVSWQAKKQKMYPKVVQKQNSGVWHPYLQKFLTYNPYSVNYNSSKKNTSCMV</sequence>
<evidence type="ECO:0000313" key="1">
    <source>
        <dbReference type="EMBL" id="KYP73924.1"/>
    </source>
</evidence>
<dbReference type="PANTHER" id="PTHR11439:SF455">
    <property type="entry name" value="RLK (RECEPTOR-LIKE PROTEIN KINASE) 8, PUTATIVE-RELATED"/>
    <property type="match status" value="1"/>
</dbReference>
<evidence type="ECO:0008006" key="3">
    <source>
        <dbReference type="Google" id="ProtNLM"/>
    </source>
</evidence>
<dbReference type="STRING" id="3821.A0A151U3T3"/>
<dbReference type="Gramene" id="C.cajan_06404.t">
    <property type="protein sequence ID" value="C.cajan_06404.t.cds1"/>
    <property type="gene ID" value="C.cajan_06404"/>
</dbReference>
<gene>
    <name evidence="1" type="ORF">KK1_006583</name>
</gene>
<reference evidence="1 2" key="1">
    <citation type="journal article" date="2012" name="Nat. Biotechnol.">
        <title>Draft genome sequence of pigeonpea (Cajanus cajan), an orphan legume crop of resource-poor farmers.</title>
        <authorList>
            <person name="Varshney R.K."/>
            <person name="Chen W."/>
            <person name="Li Y."/>
            <person name="Bharti A.K."/>
            <person name="Saxena R.K."/>
            <person name="Schlueter J.A."/>
            <person name="Donoghue M.T."/>
            <person name="Azam S."/>
            <person name="Fan G."/>
            <person name="Whaley A.M."/>
            <person name="Farmer A.D."/>
            <person name="Sheridan J."/>
            <person name="Iwata A."/>
            <person name="Tuteja R."/>
            <person name="Penmetsa R.V."/>
            <person name="Wu W."/>
            <person name="Upadhyaya H.D."/>
            <person name="Yang S.P."/>
            <person name="Shah T."/>
            <person name="Saxena K.B."/>
            <person name="Michael T."/>
            <person name="McCombie W.R."/>
            <person name="Yang B."/>
            <person name="Zhang G."/>
            <person name="Yang H."/>
            <person name="Wang J."/>
            <person name="Spillane C."/>
            <person name="Cook D.R."/>
            <person name="May G.D."/>
            <person name="Xu X."/>
            <person name="Jackson S.A."/>
        </authorList>
    </citation>
    <scope>NUCLEOTIDE SEQUENCE [LARGE SCALE GENOMIC DNA]</scope>
    <source>
        <strain evidence="2">cv. Asha</strain>
    </source>
</reference>
<protein>
    <recommendedName>
        <fullName evidence="3">Retrovirus-related Pol polyprotein from transposon TNT 1-94</fullName>
    </recommendedName>
</protein>
<dbReference type="PANTHER" id="PTHR11439">
    <property type="entry name" value="GAG-POL-RELATED RETROTRANSPOSON"/>
    <property type="match status" value="1"/>
</dbReference>
<proteinExistence type="predicted"/>
<dbReference type="Proteomes" id="UP000075243">
    <property type="component" value="Chromosome 2"/>
</dbReference>
<keyword evidence="2" id="KW-1185">Reference proteome</keyword>
<dbReference type="AlphaFoldDB" id="A0A151U3T3"/>
<evidence type="ECO:0000313" key="2">
    <source>
        <dbReference type="Proteomes" id="UP000075243"/>
    </source>
</evidence>
<name>A0A151U3T3_CAJCA</name>
<accession>A0A151U3T3</accession>